<dbReference type="EMBL" id="CAJOBP010068485">
    <property type="protein sequence ID" value="CAF4874343.1"/>
    <property type="molecule type" value="Genomic_DNA"/>
</dbReference>
<gene>
    <name evidence="1" type="ORF">UJA718_LOCUS44416</name>
    <name evidence="2" type="ORF">UJA718_LOCUS44424</name>
</gene>
<accession>A0A821TDV9</accession>
<reference evidence="1" key="1">
    <citation type="submission" date="2021-02" db="EMBL/GenBank/DDBJ databases">
        <authorList>
            <person name="Nowell W R."/>
        </authorList>
    </citation>
    <scope>NUCLEOTIDE SEQUENCE</scope>
</reference>
<sequence length="76" mass="8693">MLTLAPPFYTSNILLLASKICSGEYDETPLKFYSDRIRQIIIECLSIDPQRRPDICSVAILCTEQIMLYTDRSCTT</sequence>
<dbReference type="InterPro" id="IPR011009">
    <property type="entry name" value="Kinase-like_dom_sf"/>
</dbReference>
<feature type="non-terminal residue" evidence="1">
    <location>
        <position position="76"/>
    </location>
</feature>
<comment type="caution">
    <text evidence="1">The sequence shown here is derived from an EMBL/GenBank/DDBJ whole genome shotgun (WGS) entry which is preliminary data.</text>
</comment>
<dbReference type="SUPFAM" id="SSF56112">
    <property type="entry name" value="Protein kinase-like (PK-like)"/>
    <property type="match status" value="1"/>
</dbReference>
<evidence type="ECO:0000313" key="3">
    <source>
        <dbReference type="Proteomes" id="UP000663873"/>
    </source>
</evidence>
<evidence type="ECO:0000313" key="2">
    <source>
        <dbReference type="EMBL" id="CAF4874509.1"/>
    </source>
</evidence>
<dbReference type="Proteomes" id="UP000663873">
    <property type="component" value="Unassembled WGS sequence"/>
</dbReference>
<evidence type="ECO:0000313" key="1">
    <source>
        <dbReference type="EMBL" id="CAF4874343.1"/>
    </source>
</evidence>
<name>A0A821TDV9_9BILA</name>
<dbReference type="EMBL" id="CAJOBP010068523">
    <property type="protein sequence ID" value="CAF4874509.1"/>
    <property type="molecule type" value="Genomic_DNA"/>
</dbReference>
<proteinExistence type="predicted"/>
<evidence type="ECO:0008006" key="4">
    <source>
        <dbReference type="Google" id="ProtNLM"/>
    </source>
</evidence>
<protein>
    <recommendedName>
        <fullName evidence="4">Serine/threonine protein kinase</fullName>
    </recommendedName>
</protein>
<dbReference type="AlphaFoldDB" id="A0A821TDV9"/>
<keyword evidence="3" id="KW-1185">Reference proteome</keyword>
<dbReference type="Gene3D" id="1.10.510.10">
    <property type="entry name" value="Transferase(Phosphotransferase) domain 1"/>
    <property type="match status" value="1"/>
</dbReference>
<organism evidence="1 3">
    <name type="scientific">Rotaria socialis</name>
    <dbReference type="NCBI Taxonomy" id="392032"/>
    <lineage>
        <taxon>Eukaryota</taxon>
        <taxon>Metazoa</taxon>
        <taxon>Spiralia</taxon>
        <taxon>Gnathifera</taxon>
        <taxon>Rotifera</taxon>
        <taxon>Eurotatoria</taxon>
        <taxon>Bdelloidea</taxon>
        <taxon>Philodinida</taxon>
        <taxon>Philodinidae</taxon>
        <taxon>Rotaria</taxon>
    </lineage>
</organism>